<protein>
    <submittedName>
        <fullName evidence="1">Uncharacterized protein</fullName>
    </submittedName>
</protein>
<dbReference type="Proteomes" id="UP000499080">
    <property type="component" value="Unassembled WGS sequence"/>
</dbReference>
<keyword evidence="2" id="KW-1185">Reference proteome</keyword>
<evidence type="ECO:0000313" key="1">
    <source>
        <dbReference type="EMBL" id="GBM04290.1"/>
    </source>
</evidence>
<accession>A0A4Y2CIV9</accession>
<sequence length="98" mass="11396">MHRATRHVPFKPLQKLLDNSIVRAGVVTNEDNSRSQEARRRRRKVCQDIDALVVFHKPTFCLMKVNNTTEFALEWSINSKGLVHLSTAQIKLASWRRQ</sequence>
<dbReference type="EMBL" id="BGPR01000201">
    <property type="protein sequence ID" value="GBM04290.1"/>
    <property type="molecule type" value="Genomic_DNA"/>
</dbReference>
<dbReference type="AlphaFoldDB" id="A0A4Y2CIV9"/>
<organism evidence="1 2">
    <name type="scientific">Araneus ventricosus</name>
    <name type="common">Orbweaver spider</name>
    <name type="synonym">Epeira ventricosa</name>
    <dbReference type="NCBI Taxonomy" id="182803"/>
    <lineage>
        <taxon>Eukaryota</taxon>
        <taxon>Metazoa</taxon>
        <taxon>Ecdysozoa</taxon>
        <taxon>Arthropoda</taxon>
        <taxon>Chelicerata</taxon>
        <taxon>Arachnida</taxon>
        <taxon>Araneae</taxon>
        <taxon>Araneomorphae</taxon>
        <taxon>Entelegynae</taxon>
        <taxon>Araneoidea</taxon>
        <taxon>Araneidae</taxon>
        <taxon>Araneus</taxon>
    </lineage>
</organism>
<proteinExistence type="predicted"/>
<gene>
    <name evidence="1" type="ORF">AVEN_146173_1</name>
</gene>
<evidence type="ECO:0000313" key="2">
    <source>
        <dbReference type="Proteomes" id="UP000499080"/>
    </source>
</evidence>
<reference evidence="1 2" key="1">
    <citation type="journal article" date="2019" name="Sci. Rep.">
        <title>Orb-weaving spider Araneus ventricosus genome elucidates the spidroin gene catalogue.</title>
        <authorList>
            <person name="Kono N."/>
            <person name="Nakamura H."/>
            <person name="Ohtoshi R."/>
            <person name="Moran D.A.P."/>
            <person name="Shinohara A."/>
            <person name="Yoshida Y."/>
            <person name="Fujiwara M."/>
            <person name="Mori M."/>
            <person name="Tomita M."/>
            <person name="Arakawa K."/>
        </authorList>
    </citation>
    <scope>NUCLEOTIDE SEQUENCE [LARGE SCALE GENOMIC DNA]</scope>
</reference>
<name>A0A4Y2CIV9_ARAVE</name>
<comment type="caution">
    <text evidence="1">The sequence shown here is derived from an EMBL/GenBank/DDBJ whole genome shotgun (WGS) entry which is preliminary data.</text>
</comment>